<comment type="subcellular location">
    <subcellularLocation>
        <location evidence="1">Nucleus</location>
    </subcellularLocation>
</comment>
<evidence type="ECO:0000256" key="5">
    <source>
        <dbReference type="ARBA" id="ARBA00023242"/>
    </source>
</evidence>
<feature type="domain" description="BHLH" evidence="8">
    <location>
        <begin position="240"/>
        <end position="297"/>
    </location>
</feature>
<dbReference type="InterPro" id="IPR036638">
    <property type="entry name" value="HLH_DNA-bd_sf"/>
</dbReference>
<organism evidence="9 10">
    <name type="scientific">Lichtheimia ornata</name>
    <dbReference type="NCBI Taxonomy" id="688661"/>
    <lineage>
        <taxon>Eukaryota</taxon>
        <taxon>Fungi</taxon>
        <taxon>Fungi incertae sedis</taxon>
        <taxon>Mucoromycota</taxon>
        <taxon>Mucoromycotina</taxon>
        <taxon>Mucoromycetes</taxon>
        <taxon>Mucorales</taxon>
        <taxon>Lichtheimiaceae</taxon>
        <taxon>Lichtheimia</taxon>
    </lineage>
</organism>
<evidence type="ECO:0000313" key="10">
    <source>
        <dbReference type="Proteomes" id="UP001234581"/>
    </source>
</evidence>
<dbReference type="Proteomes" id="UP001234581">
    <property type="component" value="Unassembled WGS sequence"/>
</dbReference>
<reference evidence="9 10" key="1">
    <citation type="submission" date="2023-03" db="EMBL/GenBank/DDBJ databases">
        <title>Genome sequence of Lichtheimia ornata CBS 291.66.</title>
        <authorList>
            <person name="Mohabir J.T."/>
            <person name="Shea T.P."/>
            <person name="Kurbessoian T."/>
            <person name="Berby B."/>
            <person name="Fontaine J."/>
            <person name="Livny J."/>
            <person name="Gnirke A."/>
            <person name="Stajich J.E."/>
            <person name="Cuomo C.A."/>
        </authorList>
    </citation>
    <scope>NUCLEOTIDE SEQUENCE [LARGE SCALE GENOMIC DNA]</scope>
    <source>
        <strain evidence="9">CBS 291.66</strain>
    </source>
</reference>
<name>A0AAD7XZB7_9FUNG</name>
<keyword evidence="5" id="KW-0539">Nucleus</keyword>
<proteinExistence type="predicted"/>
<dbReference type="EMBL" id="JARTCD010000047">
    <property type="protein sequence ID" value="KAJ8655612.1"/>
    <property type="molecule type" value="Genomic_DNA"/>
</dbReference>
<accession>A0AAD7XZB7</accession>
<keyword evidence="2" id="KW-0805">Transcription regulation</keyword>
<dbReference type="PROSITE" id="PS50888">
    <property type="entry name" value="BHLH"/>
    <property type="match status" value="1"/>
</dbReference>
<keyword evidence="3" id="KW-0238">DNA-binding</keyword>
<evidence type="ECO:0000256" key="3">
    <source>
        <dbReference type="ARBA" id="ARBA00023125"/>
    </source>
</evidence>
<sequence length="322" mass="36305">MANINRPSHQQPPSSLLAHPTLYHIQQQQESHRFKDSTTMSYGDTTMLEQHQHMFFPQQQPHHPQQESSPNLSDLDCSEFTTTSSVSGMPAADLLLQSPPSAAQMSSSNEDYLYNHDGMTPVTTAKHQHQHQPYQQDPYVMLPNGSGSPYYYGSNSNNRPTAPAFAMSAPSGNTSMHHHHYHHHHQPSLVGSLGDTTTTTQGAATTTMGATAADRSIKDPYEDDIAAQANLQAIMEKRRRRRESHNAVERRRRDNINERIQELGTLLPEEFTMEEGGMARLNKGTILRKSVDHIKMLQQELSNYQQRVRDLEATLEQLNKGM</sequence>
<evidence type="ECO:0000256" key="1">
    <source>
        <dbReference type="ARBA" id="ARBA00004123"/>
    </source>
</evidence>
<dbReference type="GO" id="GO:0000981">
    <property type="term" value="F:DNA-binding transcription factor activity, RNA polymerase II-specific"/>
    <property type="evidence" value="ECO:0007669"/>
    <property type="project" value="TreeGrafter"/>
</dbReference>
<evidence type="ECO:0000256" key="2">
    <source>
        <dbReference type="ARBA" id="ARBA00023015"/>
    </source>
</evidence>
<keyword evidence="6" id="KW-0175">Coiled coil</keyword>
<dbReference type="RefSeq" id="XP_058340525.1">
    <property type="nucleotide sequence ID" value="XM_058488702.1"/>
</dbReference>
<dbReference type="Gene3D" id="4.10.280.10">
    <property type="entry name" value="Helix-loop-helix DNA-binding domain"/>
    <property type="match status" value="1"/>
</dbReference>
<keyword evidence="10" id="KW-1185">Reference proteome</keyword>
<dbReference type="PANTHER" id="PTHR45776">
    <property type="entry name" value="MIP04163P"/>
    <property type="match status" value="1"/>
</dbReference>
<dbReference type="SMART" id="SM00353">
    <property type="entry name" value="HLH"/>
    <property type="match status" value="1"/>
</dbReference>
<evidence type="ECO:0000256" key="4">
    <source>
        <dbReference type="ARBA" id="ARBA00023163"/>
    </source>
</evidence>
<protein>
    <recommendedName>
        <fullName evidence="8">BHLH domain-containing protein</fullName>
    </recommendedName>
</protein>
<dbReference type="GeneID" id="83216107"/>
<dbReference type="GO" id="GO:0005634">
    <property type="term" value="C:nucleus"/>
    <property type="evidence" value="ECO:0007669"/>
    <property type="project" value="UniProtKB-SubCell"/>
</dbReference>
<dbReference type="InterPro" id="IPR011598">
    <property type="entry name" value="bHLH_dom"/>
</dbReference>
<keyword evidence="4" id="KW-0804">Transcription</keyword>
<gene>
    <name evidence="9" type="ORF">O0I10_008700</name>
</gene>
<evidence type="ECO:0000313" key="9">
    <source>
        <dbReference type="EMBL" id="KAJ8655612.1"/>
    </source>
</evidence>
<dbReference type="PANTHER" id="PTHR45776:SF2">
    <property type="entry name" value="MIP04163P"/>
    <property type="match status" value="1"/>
</dbReference>
<dbReference type="GO" id="GO:0000978">
    <property type="term" value="F:RNA polymerase II cis-regulatory region sequence-specific DNA binding"/>
    <property type="evidence" value="ECO:0007669"/>
    <property type="project" value="TreeGrafter"/>
</dbReference>
<feature type="compositionally biased region" description="Basic residues" evidence="7">
    <location>
        <begin position="176"/>
        <end position="186"/>
    </location>
</feature>
<evidence type="ECO:0000256" key="7">
    <source>
        <dbReference type="SAM" id="MobiDB-lite"/>
    </source>
</evidence>
<dbReference type="Pfam" id="PF00010">
    <property type="entry name" value="HLH"/>
    <property type="match status" value="1"/>
</dbReference>
<dbReference type="SUPFAM" id="SSF47459">
    <property type="entry name" value="HLH, helix-loop-helix DNA-binding domain"/>
    <property type="match status" value="1"/>
</dbReference>
<evidence type="ECO:0000259" key="8">
    <source>
        <dbReference type="PROSITE" id="PS50888"/>
    </source>
</evidence>
<dbReference type="GO" id="GO:0046983">
    <property type="term" value="F:protein dimerization activity"/>
    <property type="evidence" value="ECO:0007669"/>
    <property type="project" value="InterPro"/>
</dbReference>
<evidence type="ECO:0000256" key="6">
    <source>
        <dbReference type="SAM" id="Coils"/>
    </source>
</evidence>
<feature type="region of interest" description="Disordered" evidence="7">
    <location>
        <begin position="169"/>
        <end position="200"/>
    </location>
</feature>
<feature type="coiled-coil region" evidence="6">
    <location>
        <begin position="287"/>
        <end position="321"/>
    </location>
</feature>
<dbReference type="AlphaFoldDB" id="A0AAD7XZB7"/>
<comment type="caution">
    <text evidence="9">The sequence shown here is derived from an EMBL/GenBank/DDBJ whole genome shotgun (WGS) entry which is preliminary data.</text>
</comment>